<dbReference type="EC" id="3.5.1.24" evidence="2"/>
<reference evidence="2" key="1">
    <citation type="submission" date="2023-07" db="EMBL/GenBank/DDBJ databases">
        <title>Sorghum-associated microbial communities from plants grown in Nebraska, USA.</title>
        <authorList>
            <person name="Schachtman D."/>
        </authorList>
    </citation>
    <scope>NUCLEOTIDE SEQUENCE</scope>
    <source>
        <strain evidence="2">BE80</strain>
    </source>
</reference>
<dbReference type="Pfam" id="PF03417">
    <property type="entry name" value="AAT"/>
    <property type="match status" value="1"/>
</dbReference>
<evidence type="ECO:0000313" key="3">
    <source>
        <dbReference type="Proteomes" id="UP001254832"/>
    </source>
</evidence>
<dbReference type="PANTHER" id="PTHR35527">
    <property type="entry name" value="CHOLOYLGLYCINE HYDROLASE"/>
    <property type="match status" value="1"/>
</dbReference>
<dbReference type="InterPro" id="IPR005079">
    <property type="entry name" value="Peptidase_C45_hydrolase"/>
</dbReference>
<keyword evidence="2" id="KW-0378">Hydrolase</keyword>
<dbReference type="InterPro" id="IPR029055">
    <property type="entry name" value="Ntn_hydrolases_N"/>
</dbReference>
<protein>
    <submittedName>
        <fullName evidence="2">Choloylglycine hydrolase</fullName>
        <ecNumber evidence="2">3.5.1.24</ecNumber>
    </submittedName>
</protein>
<dbReference type="RefSeq" id="WP_056703248.1">
    <property type="nucleotide sequence ID" value="NZ_JAVDTR010000003.1"/>
</dbReference>
<dbReference type="AlphaFoldDB" id="A0AAP5GYA9"/>
<sequence>MSTAFTLQLQGTTWVCKNQDVIYDGVYLFTNQRGLSKTALMPPPSIPATWISVYGSLTISQVGKENPNGGINEAGLVVEQTTLWSSEYPTVDERPAISELQWIQYLLDTSRTVQEALKCVENIRIAQATSQLHYLIADRSGDYAIVEFISGQMFVHRRPLPFAVITNTAYGDAIHDLKAGQSEWASMTDYERNSMERLQTVTDALASTSPMLNAGNVMKLFDLLGSSSRPDTVYSLVYDLEHSEIHITTRNHANCIGKIRLKDFNFDKSSPAQVLDVQTGWGAHRALVFQDYSAELNMAAVRSFFRDPVLTSVFQWEISEELIHHIAHYPDSCV</sequence>
<dbReference type="Proteomes" id="UP001254832">
    <property type="component" value="Unassembled WGS sequence"/>
</dbReference>
<dbReference type="InterPro" id="IPR052193">
    <property type="entry name" value="Peptidase_C59"/>
</dbReference>
<dbReference type="EMBL" id="JAVDTR010000003">
    <property type="protein sequence ID" value="MDR6722850.1"/>
    <property type="molecule type" value="Genomic_DNA"/>
</dbReference>
<organism evidence="2 3">
    <name type="scientific">Paenibacillus amylolyticus</name>
    <dbReference type="NCBI Taxonomy" id="1451"/>
    <lineage>
        <taxon>Bacteria</taxon>
        <taxon>Bacillati</taxon>
        <taxon>Bacillota</taxon>
        <taxon>Bacilli</taxon>
        <taxon>Bacillales</taxon>
        <taxon>Paenibacillaceae</taxon>
        <taxon>Paenibacillus</taxon>
    </lineage>
</organism>
<dbReference type="PANTHER" id="PTHR35527:SF2">
    <property type="entry name" value="HYDROLASE"/>
    <property type="match status" value="1"/>
</dbReference>
<comment type="caution">
    <text evidence="2">The sequence shown here is derived from an EMBL/GenBank/DDBJ whole genome shotgun (WGS) entry which is preliminary data.</text>
</comment>
<evidence type="ECO:0000259" key="1">
    <source>
        <dbReference type="Pfam" id="PF03417"/>
    </source>
</evidence>
<gene>
    <name evidence="2" type="ORF">J2W91_001302</name>
</gene>
<proteinExistence type="predicted"/>
<dbReference type="SUPFAM" id="SSF56235">
    <property type="entry name" value="N-terminal nucleophile aminohydrolases (Ntn hydrolases)"/>
    <property type="match status" value="1"/>
</dbReference>
<evidence type="ECO:0000313" key="2">
    <source>
        <dbReference type="EMBL" id="MDR6722850.1"/>
    </source>
</evidence>
<feature type="domain" description="Peptidase C45 hydrolase" evidence="1">
    <location>
        <begin position="69"/>
        <end position="252"/>
    </location>
</feature>
<dbReference type="Gene3D" id="3.60.60.10">
    <property type="entry name" value="Penicillin V Acylase, Chain A"/>
    <property type="match status" value="1"/>
</dbReference>
<name>A0AAP5GYA9_PAEAM</name>
<accession>A0AAP5GYA9</accession>
<dbReference type="GO" id="GO:0045302">
    <property type="term" value="F:choloylglycine hydrolase activity"/>
    <property type="evidence" value="ECO:0007669"/>
    <property type="project" value="UniProtKB-EC"/>
</dbReference>